<name>A0AB34L1C3_9PEZI</name>
<evidence type="ECO:0000256" key="1">
    <source>
        <dbReference type="ARBA" id="ARBA00004479"/>
    </source>
</evidence>
<dbReference type="AlphaFoldDB" id="A0AB34L1C3"/>
<evidence type="ECO:0000256" key="4">
    <source>
        <dbReference type="ARBA" id="ARBA00022729"/>
    </source>
</evidence>
<gene>
    <name evidence="12" type="ORF">WHR41_00052</name>
</gene>
<organism evidence="12 13">
    <name type="scientific">Cladosporium halotolerans</name>
    <dbReference type="NCBI Taxonomy" id="1052096"/>
    <lineage>
        <taxon>Eukaryota</taxon>
        <taxon>Fungi</taxon>
        <taxon>Dikarya</taxon>
        <taxon>Ascomycota</taxon>
        <taxon>Pezizomycotina</taxon>
        <taxon>Dothideomycetes</taxon>
        <taxon>Dothideomycetidae</taxon>
        <taxon>Cladosporiales</taxon>
        <taxon>Cladosporiaceae</taxon>
        <taxon>Cladosporium</taxon>
    </lineage>
</organism>
<evidence type="ECO:0000256" key="3">
    <source>
        <dbReference type="ARBA" id="ARBA00022692"/>
    </source>
</evidence>
<evidence type="ECO:0000256" key="9">
    <source>
        <dbReference type="SAM" id="Phobius"/>
    </source>
</evidence>
<dbReference type="Gene3D" id="2.60.120.680">
    <property type="entry name" value="GOLD domain"/>
    <property type="match status" value="1"/>
</dbReference>
<dbReference type="SMART" id="SM01190">
    <property type="entry name" value="EMP24_GP25L"/>
    <property type="match status" value="1"/>
</dbReference>
<keyword evidence="6 9" id="KW-0472">Membrane</keyword>
<keyword evidence="4 10" id="KW-0732">Signal</keyword>
<keyword evidence="3 8" id="KW-0812">Transmembrane</keyword>
<evidence type="ECO:0000256" key="5">
    <source>
        <dbReference type="ARBA" id="ARBA00022989"/>
    </source>
</evidence>
<feature type="signal peptide" evidence="10">
    <location>
        <begin position="1"/>
        <end position="22"/>
    </location>
</feature>
<evidence type="ECO:0000313" key="12">
    <source>
        <dbReference type="EMBL" id="KAL1591024.1"/>
    </source>
</evidence>
<dbReference type="EMBL" id="JAAQHG020000001">
    <property type="protein sequence ID" value="KAL1591024.1"/>
    <property type="molecule type" value="Genomic_DNA"/>
</dbReference>
<feature type="domain" description="GOLD" evidence="11">
    <location>
        <begin position="32"/>
        <end position="120"/>
    </location>
</feature>
<keyword evidence="13" id="KW-1185">Reference proteome</keyword>
<dbReference type="SUPFAM" id="SSF101576">
    <property type="entry name" value="Supernatant protein factor (SPF), C-terminal domain"/>
    <property type="match status" value="1"/>
</dbReference>
<dbReference type="PROSITE" id="PS50866">
    <property type="entry name" value="GOLD"/>
    <property type="match status" value="1"/>
</dbReference>
<dbReference type="Proteomes" id="UP000803884">
    <property type="component" value="Unassembled WGS sequence"/>
</dbReference>
<dbReference type="GO" id="GO:0016020">
    <property type="term" value="C:membrane"/>
    <property type="evidence" value="ECO:0007669"/>
    <property type="project" value="UniProtKB-SubCell"/>
</dbReference>
<reference evidence="12 13" key="1">
    <citation type="journal article" date="2020" name="Microbiol. Resour. Announc.">
        <title>Draft Genome Sequence of a Cladosporium Species Isolated from the Mesophotic Ascidian Didemnum maculosum.</title>
        <authorList>
            <person name="Gioti A."/>
            <person name="Siaperas R."/>
            <person name="Nikolaivits E."/>
            <person name="Le Goff G."/>
            <person name="Ouazzani J."/>
            <person name="Kotoulas G."/>
            <person name="Topakas E."/>
        </authorList>
    </citation>
    <scope>NUCLEOTIDE SEQUENCE [LARGE SCALE GENOMIC DNA]</scope>
    <source>
        <strain evidence="12 13">TM138-S3</strain>
    </source>
</reference>
<comment type="caution">
    <text evidence="12">The sequence shown here is derived from an EMBL/GenBank/DDBJ whole genome shotgun (WGS) entry which is preliminary data.</text>
</comment>
<evidence type="ECO:0000259" key="11">
    <source>
        <dbReference type="PROSITE" id="PS50866"/>
    </source>
</evidence>
<evidence type="ECO:0000256" key="8">
    <source>
        <dbReference type="RuleBase" id="RU003827"/>
    </source>
</evidence>
<comment type="subcellular location">
    <subcellularLocation>
        <location evidence="7">Endomembrane system</location>
        <topology evidence="7">Single-pass membrane protein</topology>
    </subcellularLocation>
    <subcellularLocation>
        <location evidence="1 8">Membrane</location>
        <topology evidence="1 8">Single-pass type I membrane protein</topology>
    </subcellularLocation>
</comment>
<proteinExistence type="inferred from homology"/>
<dbReference type="RefSeq" id="XP_069234129.1">
    <property type="nucleotide sequence ID" value="XM_069368658.1"/>
</dbReference>
<evidence type="ECO:0000313" key="13">
    <source>
        <dbReference type="Proteomes" id="UP000803884"/>
    </source>
</evidence>
<dbReference type="GO" id="GO:0012505">
    <property type="term" value="C:endomembrane system"/>
    <property type="evidence" value="ECO:0007669"/>
    <property type="project" value="UniProtKB-SubCell"/>
</dbReference>
<dbReference type="InterPro" id="IPR036598">
    <property type="entry name" value="GOLD_dom_sf"/>
</dbReference>
<evidence type="ECO:0000256" key="7">
    <source>
        <dbReference type="ARBA" id="ARBA00037847"/>
    </source>
</evidence>
<dbReference type="Pfam" id="PF01105">
    <property type="entry name" value="EMP24_GP25L"/>
    <property type="match status" value="1"/>
</dbReference>
<evidence type="ECO:0000256" key="10">
    <source>
        <dbReference type="SAM" id="SignalP"/>
    </source>
</evidence>
<comment type="similarity">
    <text evidence="2 8">Belongs to the EMP24/GP25L family.</text>
</comment>
<accession>A0AB34L1C3</accession>
<evidence type="ECO:0000256" key="2">
    <source>
        <dbReference type="ARBA" id="ARBA00007104"/>
    </source>
</evidence>
<sequence>MLVLYSLLTLLGTLSSFATATALTYKLTPNEKECFYTHVAKEGSKVAFYFAVQSGGSFDIDYIVTGPSKEPGKERTILDGEKERQGDYVFTANYPGEYRFCFDNSVSTFTDKLVDFEISVEDEVRANLPQKTGATPEQLSSVEETILKVSSQISTLTRQQKYFRTRENRNFSTVRSTERRVFNFSLLEGAVMVGMACLQVFVVRMFFTGGRKGYV</sequence>
<dbReference type="InterPro" id="IPR015720">
    <property type="entry name" value="Emp24-like"/>
</dbReference>
<dbReference type="PANTHER" id="PTHR22811">
    <property type="entry name" value="TRANSMEMBRANE EMP24 DOMAIN-CONTAINING PROTEIN"/>
    <property type="match status" value="1"/>
</dbReference>
<dbReference type="InterPro" id="IPR009038">
    <property type="entry name" value="GOLD_dom"/>
</dbReference>
<dbReference type="GeneID" id="96001496"/>
<feature type="transmembrane region" description="Helical" evidence="9">
    <location>
        <begin position="184"/>
        <end position="207"/>
    </location>
</feature>
<feature type="chain" id="PRO_5044321544" description="GOLD domain-containing protein" evidence="10">
    <location>
        <begin position="23"/>
        <end position="215"/>
    </location>
</feature>
<keyword evidence="5 9" id="KW-1133">Transmembrane helix</keyword>
<protein>
    <recommendedName>
        <fullName evidence="11">GOLD domain-containing protein</fullName>
    </recommendedName>
</protein>
<evidence type="ECO:0000256" key="6">
    <source>
        <dbReference type="ARBA" id="ARBA00023136"/>
    </source>
</evidence>